<evidence type="ECO:0000256" key="1">
    <source>
        <dbReference type="SAM" id="MobiDB-lite"/>
    </source>
</evidence>
<dbReference type="EMBL" id="VCKY01000013">
    <property type="protein sequence ID" value="TMR24043.1"/>
    <property type="molecule type" value="Genomic_DNA"/>
</dbReference>
<dbReference type="AlphaFoldDB" id="A0A5S4FTU1"/>
<feature type="compositionally biased region" description="Basic and acidic residues" evidence="1">
    <location>
        <begin position="1"/>
        <end position="13"/>
    </location>
</feature>
<feature type="region of interest" description="Disordered" evidence="1">
    <location>
        <begin position="1"/>
        <end position="21"/>
    </location>
</feature>
<dbReference type="Pfam" id="PF14247">
    <property type="entry name" value="DUF4344"/>
    <property type="match status" value="1"/>
</dbReference>
<comment type="caution">
    <text evidence="2">The sequence shown here is derived from an EMBL/GenBank/DDBJ whole genome shotgun (WGS) entry which is preliminary data.</text>
</comment>
<sequence length="321" mass="33968">MVHAVDGQRRHDLPSVPGIADGGLGGRSVSSGFAGISWYVAGLASPGPQGKASPGGFPKSFTFAHVYRSLDRRMVSAIVVNALEGAPRMPHSLLALVLTSTLGAAPSPDLTVRYEPAGSPRAEQAMTVLKESEALKTGIKLPKPVEVVARDCDEPSATWDGEERRITICYSLVGEIRRTLTGISQTEEADARTTDHRVDAALTVLFHHQLGHALGAMNGLPDSEGQADQFAALTLASDAPKRVAHAAEARHLLAGHTDLDHLSGQDESATFACLLYGADPAKHARIAQGGWVPAERAPLCAGEYNRVKSAIGAWRPSRLTQ</sequence>
<dbReference type="Proteomes" id="UP000309128">
    <property type="component" value="Unassembled WGS sequence"/>
</dbReference>
<proteinExistence type="predicted"/>
<dbReference type="OrthoDB" id="935695at2"/>
<evidence type="ECO:0000313" key="2">
    <source>
        <dbReference type="EMBL" id="TMR24043.1"/>
    </source>
</evidence>
<accession>A0A5S4FTU1</accession>
<keyword evidence="3" id="KW-1185">Reference proteome</keyword>
<gene>
    <name evidence="2" type="ORF">ETD86_05835</name>
</gene>
<reference evidence="2 3" key="1">
    <citation type="submission" date="2019-05" db="EMBL/GenBank/DDBJ databases">
        <title>Draft genome sequence of Nonomuraea turkmeniaca DSM 43926.</title>
        <authorList>
            <person name="Saricaoglu S."/>
            <person name="Isik K."/>
        </authorList>
    </citation>
    <scope>NUCLEOTIDE SEQUENCE [LARGE SCALE GENOMIC DNA]</scope>
    <source>
        <strain evidence="2 3">DSM 43926</strain>
    </source>
</reference>
<name>A0A5S4FTU1_9ACTN</name>
<evidence type="ECO:0000313" key="3">
    <source>
        <dbReference type="Proteomes" id="UP000309128"/>
    </source>
</evidence>
<dbReference type="InterPro" id="IPR025644">
    <property type="entry name" value="DUF4344"/>
</dbReference>
<protein>
    <submittedName>
        <fullName evidence="2">Uncharacterized protein</fullName>
    </submittedName>
</protein>
<organism evidence="2 3">
    <name type="scientific">Nonomuraea turkmeniaca</name>
    <dbReference type="NCBI Taxonomy" id="103838"/>
    <lineage>
        <taxon>Bacteria</taxon>
        <taxon>Bacillati</taxon>
        <taxon>Actinomycetota</taxon>
        <taxon>Actinomycetes</taxon>
        <taxon>Streptosporangiales</taxon>
        <taxon>Streptosporangiaceae</taxon>
        <taxon>Nonomuraea</taxon>
    </lineage>
</organism>